<keyword evidence="3" id="KW-1185">Reference proteome</keyword>
<feature type="transmembrane region" description="Helical" evidence="1">
    <location>
        <begin position="12"/>
        <end position="30"/>
    </location>
</feature>
<accession>A0ABR8VAM7</accession>
<keyword evidence="1" id="KW-0812">Transmembrane</keyword>
<comment type="caution">
    <text evidence="2">The sequence shown here is derived from an EMBL/GenBank/DDBJ whole genome shotgun (WGS) entry which is preliminary data.</text>
</comment>
<keyword evidence="1" id="KW-0472">Membrane</keyword>
<dbReference type="Proteomes" id="UP000616346">
    <property type="component" value="Unassembled WGS sequence"/>
</dbReference>
<protein>
    <recommendedName>
        <fullName evidence="4">ABC transporter permease</fullName>
    </recommendedName>
</protein>
<keyword evidence="1" id="KW-1133">Transmembrane helix</keyword>
<proteinExistence type="predicted"/>
<reference evidence="2 3" key="1">
    <citation type="submission" date="2020-08" db="EMBL/GenBank/DDBJ databases">
        <title>A Genomic Blueprint of the Chicken Gut Microbiome.</title>
        <authorList>
            <person name="Gilroy R."/>
            <person name="Ravi A."/>
            <person name="Getino M."/>
            <person name="Pursley I."/>
            <person name="Horton D.L."/>
            <person name="Alikhan N.-F."/>
            <person name="Baker D."/>
            <person name="Gharbi K."/>
            <person name="Hall N."/>
            <person name="Watson M."/>
            <person name="Adriaenssens E.M."/>
            <person name="Foster-Nyarko E."/>
            <person name="Jarju S."/>
            <person name="Secka A."/>
            <person name="Antonio M."/>
            <person name="Oren A."/>
            <person name="Chaudhuri R."/>
            <person name="La Ragione R.M."/>
            <person name="Hildebrand F."/>
            <person name="Pallen M.J."/>
        </authorList>
    </citation>
    <scope>NUCLEOTIDE SEQUENCE [LARGE SCALE GENOMIC DNA]</scope>
    <source>
        <strain evidence="2 3">Sa1YUN3</strain>
    </source>
</reference>
<evidence type="ECO:0000313" key="2">
    <source>
        <dbReference type="EMBL" id="MBD8001844.1"/>
    </source>
</evidence>
<gene>
    <name evidence="2" type="ORF">H9626_06370</name>
</gene>
<evidence type="ECO:0008006" key="4">
    <source>
        <dbReference type="Google" id="ProtNLM"/>
    </source>
</evidence>
<dbReference type="EMBL" id="JACSPQ010000002">
    <property type="protein sequence ID" value="MBD8001844.1"/>
    <property type="molecule type" value="Genomic_DNA"/>
</dbReference>
<name>A0ABR8VAM7_9BACT</name>
<sequence>MIKNPRKMLQFMLIVCILIGLAALAVGIVALAKQEYIIAVAMILVAAWQIVNYRKWKKSL</sequence>
<evidence type="ECO:0000256" key="1">
    <source>
        <dbReference type="SAM" id="Phobius"/>
    </source>
</evidence>
<organism evidence="2 3">
    <name type="scientific">Phocaeicola faecium</name>
    <dbReference type="NCBI Taxonomy" id="2762213"/>
    <lineage>
        <taxon>Bacteria</taxon>
        <taxon>Pseudomonadati</taxon>
        <taxon>Bacteroidota</taxon>
        <taxon>Bacteroidia</taxon>
        <taxon>Bacteroidales</taxon>
        <taxon>Bacteroidaceae</taxon>
        <taxon>Phocaeicola</taxon>
    </lineage>
</organism>
<evidence type="ECO:0000313" key="3">
    <source>
        <dbReference type="Proteomes" id="UP000616346"/>
    </source>
</evidence>
<dbReference type="RefSeq" id="WP_178257033.1">
    <property type="nucleotide sequence ID" value="NZ_JACSPQ010000002.1"/>
</dbReference>
<feature type="transmembrane region" description="Helical" evidence="1">
    <location>
        <begin position="36"/>
        <end position="53"/>
    </location>
</feature>